<accession>A0A819U2E7</accession>
<protein>
    <recommendedName>
        <fullName evidence="3">MULE transposase domain-containing protein</fullName>
    </recommendedName>
</protein>
<evidence type="ECO:0000313" key="2">
    <source>
        <dbReference type="Proteomes" id="UP000663881"/>
    </source>
</evidence>
<reference evidence="1" key="1">
    <citation type="submission" date="2021-02" db="EMBL/GenBank/DDBJ databases">
        <authorList>
            <person name="Nowell W R."/>
        </authorList>
    </citation>
    <scope>NUCLEOTIDE SEQUENCE</scope>
</reference>
<gene>
    <name evidence="1" type="ORF">OKA104_LOCUS34954</name>
</gene>
<organism evidence="1 2">
    <name type="scientific">Adineta steineri</name>
    <dbReference type="NCBI Taxonomy" id="433720"/>
    <lineage>
        <taxon>Eukaryota</taxon>
        <taxon>Metazoa</taxon>
        <taxon>Spiralia</taxon>
        <taxon>Gnathifera</taxon>
        <taxon>Rotifera</taxon>
        <taxon>Eurotatoria</taxon>
        <taxon>Bdelloidea</taxon>
        <taxon>Adinetida</taxon>
        <taxon>Adinetidae</taxon>
        <taxon>Adineta</taxon>
    </lineage>
</organism>
<evidence type="ECO:0000313" key="1">
    <source>
        <dbReference type="EMBL" id="CAF4087684.1"/>
    </source>
</evidence>
<comment type="caution">
    <text evidence="1">The sequence shown here is derived from an EMBL/GenBank/DDBJ whole genome shotgun (WGS) entry which is preliminary data.</text>
</comment>
<dbReference type="Proteomes" id="UP000663881">
    <property type="component" value="Unassembled WGS sequence"/>
</dbReference>
<evidence type="ECO:0008006" key="3">
    <source>
        <dbReference type="Google" id="ProtNLM"/>
    </source>
</evidence>
<sequence length="144" mass="16657">MDGAFSTSPAYFDQVFIIQAIHHRSCVPVVYALLPDRKAPNYLYLFSVLFDQTKTFNRKLDPVNIMTDFELDLTGSVDCLFSNYINNLMIRNAIKQTMALALIPPLYVQELNDDKREDISGLLHYFNDHWASQVSTWNVYEIPD</sequence>
<proteinExistence type="predicted"/>
<dbReference type="AlphaFoldDB" id="A0A819U2E7"/>
<name>A0A819U2E7_9BILA</name>
<dbReference type="EMBL" id="CAJOAY010004905">
    <property type="protein sequence ID" value="CAF4087684.1"/>
    <property type="molecule type" value="Genomic_DNA"/>
</dbReference>